<proteinExistence type="predicted"/>
<dbReference type="RefSeq" id="WP_344242263.1">
    <property type="nucleotide sequence ID" value="NZ_BAAAHH010000015.1"/>
</dbReference>
<name>A0ABP4BVY5_9ACTN</name>
<feature type="domain" description="HTH tetR-type" evidence="2">
    <location>
        <begin position="14"/>
        <end position="46"/>
    </location>
</feature>
<protein>
    <recommendedName>
        <fullName evidence="2">HTH tetR-type domain-containing protein</fullName>
    </recommendedName>
</protein>
<evidence type="ECO:0000313" key="3">
    <source>
        <dbReference type="EMBL" id="GAA0954874.1"/>
    </source>
</evidence>
<dbReference type="InterPro" id="IPR009057">
    <property type="entry name" value="Homeodomain-like_sf"/>
</dbReference>
<reference evidence="4" key="1">
    <citation type="journal article" date="2019" name="Int. J. Syst. Evol. Microbiol.">
        <title>The Global Catalogue of Microorganisms (GCM) 10K type strain sequencing project: providing services to taxonomists for standard genome sequencing and annotation.</title>
        <authorList>
            <consortium name="The Broad Institute Genomics Platform"/>
            <consortium name="The Broad Institute Genome Sequencing Center for Infectious Disease"/>
            <person name="Wu L."/>
            <person name="Ma J."/>
        </authorList>
    </citation>
    <scope>NUCLEOTIDE SEQUENCE [LARGE SCALE GENOMIC DNA]</scope>
    <source>
        <strain evidence="4">JCM 10696</strain>
    </source>
</reference>
<comment type="caution">
    <text evidence="3">The sequence shown here is derived from an EMBL/GenBank/DDBJ whole genome shotgun (WGS) entry which is preliminary data.</text>
</comment>
<evidence type="ECO:0000313" key="4">
    <source>
        <dbReference type="Proteomes" id="UP001500665"/>
    </source>
</evidence>
<organism evidence="3 4">
    <name type="scientific">Actinocorallia libanotica</name>
    <dbReference type="NCBI Taxonomy" id="46162"/>
    <lineage>
        <taxon>Bacteria</taxon>
        <taxon>Bacillati</taxon>
        <taxon>Actinomycetota</taxon>
        <taxon>Actinomycetes</taxon>
        <taxon>Streptosporangiales</taxon>
        <taxon>Thermomonosporaceae</taxon>
        <taxon>Actinocorallia</taxon>
    </lineage>
</organism>
<evidence type="ECO:0000259" key="2">
    <source>
        <dbReference type="Pfam" id="PF00440"/>
    </source>
</evidence>
<keyword evidence="4" id="KW-1185">Reference proteome</keyword>
<sequence>MQNSEEPGRIDDRITGAALRLFANLGYDSVDNQMIADAAGVSRGAVSAAGGRREIYMQIIEGFYKAQVQSLDDAEKSFVPNEAGVRRFIEQLLEFYLDHLDEMAIWQHRYLKDAADIPDIEETYRVPVFQRIAEIAGPEITRRVDVQVIGNLVSWSLRGFLTEGITRIGSATPLRQDSPEGRKAFGAYIYYLTDLIFRDNHEGRGPGHDRQDRPGA</sequence>
<gene>
    <name evidence="3" type="ORF">GCM10009550_38790</name>
</gene>
<dbReference type="Gene3D" id="1.10.357.10">
    <property type="entry name" value="Tetracycline Repressor, domain 2"/>
    <property type="match status" value="1"/>
</dbReference>
<keyword evidence="1" id="KW-0238">DNA-binding</keyword>
<dbReference type="EMBL" id="BAAAHH010000015">
    <property type="protein sequence ID" value="GAA0954874.1"/>
    <property type="molecule type" value="Genomic_DNA"/>
</dbReference>
<accession>A0ABP4BVY5</accession>
<dbReference type="InterPro" id="IPR001647">
    <property type="entry name" value="HTH_TetR"/>
</dbReference>
<dbReference type="Proteomes" id="UP001500665">
    <property type="component" value="Unassembled WGS sequence"/>
</dbReference>
<evidence type="ECO:0000256" key="1">
    <source>
        <dbReference type="ARBA" id="ARBA00023125"/>
    </source>
</evidence>
<dbReference type="SUPFAM" id="SSF46689">
    <property type="entry name" value="Homeodomain-like"/>
    <property type="match status" value="1"/>
</dbReference>
<dbReference type="Pfam" id="PF00440">
    <property type="entry name" value="TetR_N"/>
    <property type="match status" value="1"/>
</dbReference>